<organism evidence="7 8">
    <name type="scientific">Dictyobacter vulcani</name>
    <dbReference type="NCBI Taxonomy" id="2607529"/>
    <lineage>
        <taxon>Bacteria</taxon>
        <taxon>Bacillati</taxon>
        <taxon>Chloroflexota</taxon>
        <taxon>Ktedonobacteria</taxon>
        <taxon>Ktedonobacterales</taxon>
        <taxon>Dictyobacteraceae</taxon>
        <taxon>Dictyobacter</taxon>
    </lineage>
</organism>
<keyword evidence="4 6" id="KW-1133">Transmembrane helix</keyword>
<evidence type="ECO:0000256" key="6">
    <source>
        <dbReference type="SAM" id="Phobius"/>
    </source>
</evidence>
<feature type="transmembrane region" description="Helical" evidence="6">
    <location>
        <begin position="378"/>
        <end position="399"/>
    </location>
</feature>
<gene>
    <name evidence="7" type="primary">mntH</name>
    <name evidence="7" type="ORF">KDW_61560</name>
</gene>
<name>A0A5J4KRI6_9CHLR</name>
<dbReference type="RefSeq" id="WP_151759570.1">
    <property type="nucleotide sequence ID" value="NZ_BKZW01000005.1"/>
</dbReference>
<feature type="transmembrane region" description="Helical" evidence="6">
    <location>
        <begin position="268"/>
        <end position="292"/>
    </location>
</feature>
<dbReference type="NCBIfam" id="TIGR01197">
    <property type="entry name" value="nramp"/>
    <property type="match status" value="1"/>
</dbReference>
<feature type="transmembrane region" description="Helical" evidence="6">
    <location>
        <begin position="177"/>
        <end position="194"/>
    </location>
</feature>
<dbReference type="NCBIfam" id="NF001923">
    <property type="entry name" value="PRK00701.1"/>
    <property type="match status" value="1"/>
</dbReference>
<feature type="transmembrane region" description="Helical" evidence="6">
    <location>
        <begin position="144"/>
        <end position="170"/>
    </location>
</feature>
<evidence type="ECO:0000313" key="8">
    <source>
        <dbReference type="Proteomes" id="UP000326912"/>
    </source>
</evidence>
<evidence type="ECO:0000256" key="4">
    <source>
        <dbReference type="ARBA" id="ARBA00022989"/>
    </source>
</evidence>
<feature type="transmembrane region" description="Helical" evidence="6">
    <location>
        <begin position="304"/>
        <end position="330"/>
    </location>
</feature>
<protein>
    <submittedName>
        <fullName evidence="7">Divalent metal cation transporter MntH</fullName>
    </submittedName>
</protein>
<dbReference type="EMBL" id="BKZW01000005">
    <property type="protein sequence ID" value="GER91994.1"/>
    <property type="molecule type" value="Genomic_DNA"/>
</dbReference>
<evidence type="ECO:0000313" key="7">
    <source>
        <dbReference type="EMBL" id="GER91994.1"/>
    </source>
</evidence>
<dbReference type="Pfam" id="PF01566">
    <property type="entry name" value="Nramp"/>
    <property type="match status" value="1"/>
</dbReference>
<proteinExistence type="predicted"/>
<keyword evidence="3 6" id="KW-0812">Transmembrane</keyword>
<dbReference type="GO" id="GO:0034755">
    <property type="term" value="P:iron ion transmembrane transport"/>
    <property type="evidence" value="ECO:0007669"/>
    <property type="project" value="TreeGrafter"/>
</dbReference>
<dbReference type="GO" id="GO:0005384">
    <property type="term" value="F:manganese ion transmembrane transporter activity"/>
    <property type="evidence" value="ECO:0007669"/>
    <property type="project" value="TreeGrafter"/>
</dbReference>
<feature type="transmembrane region" description="Helical" evidence="6">
    <location>
        <begin position="113"/>
        <end position="132"/>
    </location>
</feature>
<dbReference type="GO" id="GO:0005886">
    <property type="term" value="C:plasma membrane"/>
    <property type="evidence" value="ECO:0007669"/>
    <property type="project" value="TreeGrafter"/>
</dbReference>
<sequence length="440" mass="47486">MALLSKSRKKVEYGQPFHLGVLGLMKRVWTGDNRWKLGMRDILKALGPGFLISVGYMDPGNWGTNLAAGAGFGYQLLWVILISNLVAIFLQIASSKLGIATGKDLAQLIHEHFPRPVAIFFAFTSIIAIMATDLAEILGGALGFHILFGLPLFFSAILTGLIVMVLLGLSRWGFRKVEFIIIGFVSIIGLAYVYETALLHPAWDAIAFHVVVPQVSAGGLLVAVGILGATVMPHNVFLHSYLSHQRLSGPDAPLSERRKVLRLAKIDTVAALNVAFFVNAAMLVVAGAVFYHHVNPDSLDLQTAYVSLIPALGTFAAIAFGIGLLASGLSSSMTGTLAGQVVLQGFLQKPVAVWVWRIVTLIPALIVTTLNFSTVQVLIISQVVLSLQLPFTIVAVIILSSRRDLLGEFANTRTVTIIQTVIALIVTALNIWLILSYLPF</sequence>
<keyword evidence="8" id="KW-1185">Reference proteome</keyword>
<dbReference type="PANTHER" id="PTHR11706">
    <property type="entry name" value="SOLUTE CARRIER PROTEIN FAMILY 11 MEMBER"/>
    <property type="match status" value="1"/>
</dbReference>
<accession>A0A5J4KRI6</accession>
<keyword evidence="5 6" id="KW-0472">Membrane</keyword>
<evidence type="ECO:0000256" key="5">
    <source>
        <dbReference type="ARBA" id="ARBA00023136"/>
    </source>
</evidence>
<dbReference type="AlphaFoldDB" id="A0A5J4KRI6"/>
<dbReference type="Proteomes" id="UP000326912">
    <property type="component" value="Unassembled WGS sequence"/>
</dbReference>
<evidence type="ECO:0000256" key="1">
    <source>
        <dbReference type="ARBA" id="ARBA00004141"/>
    </source>
</evidence>
<reference evidence="7 8" key="1">
    <citation type="submission" date="2019-10" db="EMBL/GenBank/DDBJ databases">
        <title>Dictyobacter vulcani sp. nov., within the class Ktedonobacteria, isolated from soil of volcanic Mt. Zao.</title>
        <authorList>
            <person name="Zheng Y."/>
            <person name="Wang C.M."/>
            <person name="Sakai Y."/>
            <person name="Abe K."/>
            <person name="Yokota A."/>
            <person name="Yabe S."/>
        </authorList>
    </citation>
    <scope>NUCLEOTIDE SEQUENCE [LARGE SCALE GENOMIC DNA]</scope>
    <source>
        <strain evidence="7 8">W12</strain>
    </source>
</reference>
<dbReference type="GO" id="GO:0015086">
    <property type="term" value="F:cadmium ion transmembrane transporter activity"/>
    <property type="evidence" value="ECO:0007669"/>
    <property type="project" value="TreeGrafter"/>
</dbReference>
<keyword evidence="2" id="KW-0813">Transport</keyword>
<evidence type="ECO:0000256" key="3">
    <source>
        <dbReference type="ARBA" id="ARBA00022692"/>
    </source>
</evidence>
<dbReference type="PANTHER" id="PTHR11706:SF33">
    <property type="entry name" value="NATURAL RESISTANCE-ASSOCIATED MACROPHAGE PROTEIN 2"/>
    <property type="match status" value="1"/>
</dbReference>
<feature type="transmembrane region" description="Helical" evidence="6">
    <location>
        <begin position="351"/>
        <end position="372"/>
    </location>
</feature>
<feature type="transmembrane region" description="Helical" evidence="6">
    <location>
        <begin position="420"/>
        <end position="438"/>
    </location>
</feature>
<feature type="transmembrane region" description="Helical" evidence="6">
    <location>
        <begin position="206"/>
        <end position="231"/>
    </location>
</feature>
<evidence type="ECO:0000256" key="2">
    <source>
        <dbReference type="ARBA" id="ARBA00022448"/>
    </source>
</evidence>
<dbReference type="NCBIfam" id="NF037982">
    <property type="entry name" value="Nramp_1"/>
    <property type="match status" value="1"/>
</dbReference>
<feature type="transmembrane region" description="Helical" evidence="6">
    <location>
        <begin position="72"/>
        <end position="92"/>
    </location>
</feature>
<comment type="subcellular location">
    <subcellularLocation>
        <location evidence="1">Membrane</location>
        <topology evidence="1">Multi-pass membrane protein</topology>
    </subcellularLocation>
</comment>
<dbReference type="InterPro" id="IPR001046">
    <property type="entry name" value="NRAMP_fam"/>
</dbReference>
<feature type="transmembrane region" description="Helical" evidence="6">
    <location>
        <begin position="42"/>
        <end position="60"/>
    </location>
</feature>
<comment type="caution">
    <text evidence="7">The sequence shown here is derived from an EMBL/GenBank/DDBJ whole genome shotgun (WGS) entry which is preliminary data.</text>
</comment>
<dbReference type="PRINTS" id="PR00447">
    <property type="entry name" value="NATRESASSCMP"/>
</dbReference>